<evidence type="ECO:0000313" key="5">
    <source>
        <dbReference type="EMBL" id="QAY67601.1"/>
    </source>
</evidence>
<keyword evidence="6" id="KW-1185">Reference proteome</keyword>
<dbReference type="GO" id="GO:0004315">
    <property type="term" value="F:3-oxoacyl-[acyl-carrier-protein] synthase activity"/>
    <property type="evidence" value="ECO:0007669"/>
    <property type="project" value="TreeGrafter"/>
</dbReference>
<feature type="domain" description="Ketosynthase family 3 (KS3)" evidence="4">
    <location>
        <begin position="4"/>
        <end position="416"/>
    </location>
</feature>
<comment type="similarity">
    <text evidence="1 3">Belongs to the thiolase-like superfamily. Beta-ketoacyl-ACP synthases family.</text>
</comment>
<dbReference type="Pfam" id="PF00109">
    <property type="entry name" value="ketoacyl-synt"/>
    <property type="match status" value="1"/>
</dbReference>
<dbReference type="Proteomes" id="UP000293568">
    <property type="component" value="Chromosome"/>
</dbReference>
<dbReference type="RefSeq" id="WP_129442435.1">
    <property type="nucleotide sequence ID" value="NZ_CP035492.1"/>
</dbReference>
<dbReference type="GO" id="GO:0006633">
    <property type="term" value="P:fatty acid biosynthetic process"/>
    <property type="evidence" value="ECO:0007669"/>
    <property type="project" value="TreeGrafter"/>
</dbReference>
<sequence>MTVQTRIVVTGMGAVTPFGVGVAPFWEGIVSGRSAVTETQDELLKQWAPATAAAIGFQPEQHLTAKQIQQTDRFAQMALVAAMEAFKDAGFANAEELTARYAPDRIGIAVGNSLGGIQTVEEGATRLAAGKSSKVSARLVPKALPNAAAAALAKEYGIHGPVMTYSAACASSANSIGEAGYWLRLGEADIVLAGGTECLFSPPIMSSLRSAGALAHEGADYAAWSRPFDKSRTGMVMGEGAAFVVLETLESAKARNAVIYAELAGYGTSNDAYHETSPDPSGQSAKLAMQKALRSARLEPQDIDYINAHATATPAGDRAESAALLSLFGEHLDRIPVSSIKGAIGHLLGTAGAIESIACIKALCDGVLPPTINCDDKEEWAPADIIPHKGRAQQIKRALSNSFGFGGQNGVLVWQHAGLAE</sequence>
<dbReference type="PANTHER" id="PTHR11712:SF336">
    <property type="entry name" value="3-OXOACYL-[ACYL-CARRIER-PROTEIN] SYNTHASE, MITOCHONDRIAL"/>
    <property type="match status" value="1"/>
</dbReference>
<dbReference type="InterPro" id="IPR014031">
    <property type="entry name" value="Ketoacyl_synth_C"/>
</dbReference>
<dbReference type="SUPFAM" id="SSF53901">
    <property type="entry name" value="Thiolase-like"/>
    <property type="match status" value="2"/>
</dbReference>
<dbReference type="PROSITE" id="PS52004">
    <property type="entry name" value="KS3_2"/>
    <property type="match status" value="1"/>
</dbReference>
<dbReference type="Gene3D" id="3.40.47.10">
    <property type="match status" value="1"/>
</dbReference>
<dbReference type="InterPro" id="IPR020841">
    <property type="entry name" value="PKS_Beta-ketoAc_synthase_dom"/>
</dbReference>
<dbReference type="AlphaFoldDB" id="A0A4V0YFG2"/>
<evidence type="ECO:0000256" key="3">
    <source>
        <dbReference type="RuleBase" id="RU003694"/>
    </source>
</evidence>
<protein>
    <submittedName>
        <fullName evidence="5">Beta-ketoacyl-[acyl-carrier-protein] synthase family protein</fullName>
    </submittedName>
</protein>
<dbReference type="PANTHER" id="PTHR11712">
    <property type="entry name" value="POLYKETIDE SYNTHASE-RELATED"/>
    <property type="match status" value="1"/>
</dbReference>
<evidence type="ECO:0000313" key="6">
    <source>
        <dbReference type="Proteomes" id="UP000293568"/>
    </source>
</evidence>
<evidence type="ECO:0000256" key="2">
    <source>
        <dbReference type="ARBA" id="ARBA00022679"/>
    </source>
</evidence>
<dbReference type="KEGG" id="pprt:ET464_15635"/>
<dbReference type="OrthoDB" id="9808669at2"/>
<dbReference type="InterPro" id="IPR016039">
    <property type="entry name" value="Thiolase-like"/>
</dbReference>
<organism evidence="5 6">
    <name type="scientific">Paenibacillus protaetiae</name>
    <dbReference type="NCBI Taxonomy" id="2509456"/>
    <lineage>
        <taxon>Bacteria</taxon>
        <taxon>Bacillati</taxon>
        <taxon>Bacillota</taxon>
        <taxon>Bacilli</taxon>
        <taxon>Bacillales</taxon>
        <taxon>Paenibacillaceae</taxon>
        <taxon>Paenibacillus</taxon>
    </lineage>
</organism>
<accession>A0A4V0YFG2</accession>
<evidence type="ECO:0000259" key="4">
    <source>
        <dbReference type="PROSITE" id="PS52004"/>
    </source>
</evidence>
<keyword evidence="2 3" id="KW-0808">Transferase</keyword>
<dbReference type="SMART" id="SM00825">
    <property type="entry name" value="PKS_KS"/>
    <property type="match status" value="1"/>
</dbReference>
<dbReference type="EMBL" id="CP035492">
    <property type="protein sequence ID" value="QAY67601.1"/>
    <property type="molecule type" value="Genomic_DNA"/>
</dbReference>
<name>A0A4V0YFG2_9BACL</name>
<dbReference type="InterPro" id="IPR014030">
    <property type="entry name" value="Ketoacyl_synth_N"/>
</dbReference>
<dbReference type="Pfam" id="PF02801">
    <property type="entry name" value="Ketoacyl-synt_C"/>
    <property type="match status" value="1"/>
</dbReference>
<dbReference type="NCBIfam" id="NF005589">
    <property type="entry name" value="PRK07314.1"/>
    <property type="match status" value="1"/>
</dbReference>
<proteinExistence type="inferred from homology"/>
<reference evidence="5 6" key="1">
    <citation type="submission" date="2019-01" db="EMBL/GenBank/DDBJ databases">
        <title>Genome sequencing of strain FW100M-2.</title>
        <authorList>
            <person name="Heo J."/>
            <person name="Kim S.-J."/>
            <person name="Kim J.-S."/>
            <person name="Hong S.-B."/>
            <person name="Kwon S.-W."/>
        </authorList>
    </citation>
    <scope>NUCLEOTIDE SEQUENCE [LARGE SCALE GENOMIC DNA]</scope>
    <source>
        <strain evidence="5 6">FW100M-2</strain>
    </source>
</reference>
<dbReference type="InterPro" id="IPR000794">
    <property type="entry name" value="Beta-ketoacyl_synthase"/>
</dbReference>
<evidence type="ECO:0000256" key="1">
    <source>
        <dbReference type="ARBA" id="ARBA00008467"/>
    </source>
</evidence>
<dbReference type="CDD" id="cd00834">
    <property type="entry name" value="KAS_I_II"/>
    <property type="match status" value="1"/>
</dbReference>
<gene>
    <name evidence="5" type="ORF">ET464_15635</name>
</gene>